<accession>A0ACB8R2T5</accession>
<comment type="caution">
    <text evidence="1">The sequence shown here is derived from an EMBL/GenBank/DDBJ whole genome shotgun (WGS) entry which is preliminary data.</text>
</comment>
<name>A0ACB8R2T5_9AGAM</name>
<evidence type="ECO:0000313" key="1">
    <source>
        <dbReference type="EMBL" id="KAI0038441.1"/>
    </source>
</evidence>
<organism evidence="1 2">
    <name type="scientific">Auriscalpium vulgare</name>
    <dbReference type="NCBI Taxonomy" id="40419"/>
    <lineage>
        <taxon>Eukaryota</taxon>
        <taxon>Fungi</taxon>
        <taxon>Dikarya</taxon>
        <taxon>Basidiomycota</taxon>
        <taxon>Agaricomycotina</taxon>
        <taxon>Agaricomycetes</taxon>
        <taxon>Russulales</taxon>
        <taxon>Auriscalpiaceae</taxon>
        <taxon>Auriscalpium</taxon>
    </lineage>
</organism>
<protein>
    <submittedName>
        <fullName evidence="1">Uncharacterized protein</fullName>
    </submittedName>
</protein>
<proteinExistence type="predicted"/>
<keyword evidence="2" id="KW-1185">Reference proteome</keyword>
<reference evidence="1" key="1">
    <citation type="submission" date="2021-02" db="EMBL/GenBank/DDBJ databases">
        <authorList>
            <consortium name="DOE Joint Genome Institute"/>
            <person name="Ahrendt S."/>
            <person name="Looney B.P."/>
            <person name="Miyauchi S."/>
            <person name="Morin E."/>
            <person name="Drula E."/>
            <person name="Courty P.E."/>
            <person name="Chicoki N."/>
            <person name="Fauchery L."/>
            <person name="Kohler A."/>
            <person name="Kuo A."/>
            <person name="Labutti K."/>
            <person name="Pangilinan J."/>
            <person name="Lipzen A."/>
            <person name="Riley R."/>
            <person name="Andreopoulos W."/>
            <person name="He G."/>
            <person name="Johnson J."/>
            <person name="Barry K.W."/>
            <person name="Grigoriev I.V."/>
            <person name="Nagy L."/>
            <person name="Hibbett D."/>
            <person name="Henrissat B."/>
            <person name="Matheny P.B."/>
            <person name="Labbe J."/>
            <person name="Martin F."/>
        </authorList>
    </citation>
    <scope>NUCLEOTIDE SEQUENCE</scope>
    <source>
        <strain evidence="1">FP105234-sp</strain>
    </source>
</reference>
<sequence>MVSTSVFSRSSRSKNPRALLSSIRPQDIDRGHSLWQTHAYHQNCRAPTPTLCHLLRLPRGSFAFAGAILLAASSARQSLNGTYTKDTGVSPGSAVDPLESAGLHPCMSPESPPFSGNLAMLALSRRRDPDLGSAVSLEYNESYQRRMRARPRTADNLGVAPRTYFAPRTSILAHAACETRRFRQPTTRRLAPKRHPRRAPPPSARALAVEHQRLLDAVQT</sequence>
<gene>
    <name evidence="1" type="ORF">FA95DRAFT_1220895</name>
</gene>
<evidence type="ECO:0000313" key="2">
    <source>
        <dbReference type="Proteomes" id="UP000814033"/>
    </source>
</evidence>
<dbReference type="Proteomes" id="UP000814033">
    <property type="component" value="Unassembled WGS sequence"/>
</dbReference>
<reference evidence="1" key="2">
    <citation type="journal article" date="2022" name="New Phytol.">
        <title>Evolutionary transition to the ectomycorrhizal habit in the genomes of a hyperdiverse lineage of mushroom-forming fungi.</title>
        <authorList>
            <person name="Looney B."/>
            <person name="Miyauchi S."/>
            <person name="Morin E."/>
            <person name="Drula E."/>
            <person name="Courty P.E."/>
            <person name="Kohler A."/>
            <person name="Kuo A."/>
            <person name="LaButti K."/>
            <person name="Pangilinan J."/>
            <person name="Lipzen A."/>
            <person name="Riley R."/>
            <person name="Andreopoulos W."/>
            <person name="He G."/>
            <person name="Johnson J."/>
            <person name="Nolan M."/>
            <person name="Tritt A."/>
            <person name="Barry K.W."/>
            <person name="Grigoriev I.V."/>
            <person name="Nagy L.G."/>
            <person name="Hibbett D."/>
            <person name="Henrissat B."/>
            <person name="Matheny P.B."/>
            <person name="Labbe J."/>
            <person name="Martin F.M."/>
        </authorList>
    </citation>
    <scope>NUCLEOTIDE SEQUENCE</scope>
    <source>
        <strain evidence="1">FP105234-sp</strain>
    </source>
</reference>
<dbReference type="EMBL" id="MU276501">
    <property type="protein sequence ID" value="KAI0038441.1"/>
    <property type="molecule type" value="Genomic_DNA"/>
</dbReference>